<dbReference type="Proteomes" id="UP000594638">
    <property type="component" value="Unassembled WGS sequence"/>
</dbReference>
<dbReference type="AlphaFoldDB" id="A0A8S0ULM0"/>
<gene>
    <name evidence="1" type="ORF">OLEA9_A055581</name>
</gene>
<evidence type="ECO:0000313" key="2">
    <source>
        <dbReference type="Proteomes" id="UP000594638"/>
    </source>
</evidence>
<evidence type="ECO:0000313" key="1">
    <source>
        <dbReference type="EMBL" id="CAA3021003.1"/>
    </source>
</evidence>
<organism evidence="1 2">
    <name type="scientific">Olea europaea subsp. europaea</name>
    <dbReference type="NCBI Taxonomy" id="158383"/>
    <lineage>
        <taxon>Eukaryota</taxon>
        <taxon>Viridiplantae</taxon>
        <taxon>Streptophyta</taxon>
        <taxon>Embryophyta</taxon>
        <taxon>Tracheophyta</taxon>
        <taxon>Spermatophyta</taxon>
        <taxon>Magnoliopsida</taxon>
        <taxon>eudicotyledons</taxon>
        <taxon>Gunneridae</taxon>
        <taxon>Pentapetalae</taxon>
        <taxon>asterids</taxon>
        <taxon>lamiids</taxon>
        <taxon>Lamiales</taxon>
        <taxon>Oleaceae</taxon>
        <taxon>Oleeae</taxon>
        <taxon>Olea</taxon>
    </lineage>
</organism>
<dbReference type="EMBL" id="CACTIH010009047">
    <property type="protein sequence ID" value="CAA3021003.1"/>
    <property type="molecule type" value="Genomic_DNA"/>
</dbReference>
<protein>
    <submittedName>
        <fullName evidence="1">Uncharacterized protein</fullName>
    </submittedName>
</protein>
<sequence length="215" mass="24863">MLPVPDVVFFEDDRDEDNEEEVRSFLFPRSKIYTHYNQCSEKIKQFSIPSVAKVTYDIGKGLSFKFRCTAYNDKISLDRLTKNYLTSFSRTDNDMIATLHKNYLIYLKVRGIKPDIIYFVHELKVEMKNSNGASLDNLNGSPEGLEALKSSTDYFCHLYMITPAGGTLIYIYQSIGSILRMSSLRVEEDSLCHFRIPYRYSKPLDLDFHRVSDGS</sequence>
<dbReference type="Gramene" id="OE9A055581T1">
    <property type="protein sequence ID" value="OE9A055581C1"/>
    <property type="gene ID" value="OE9A055581"/>
</dbReference>
<proteinExistence type="predicted"/>
<dbReference type="OrthoDB" id="927061at2759"/>
<comment type="caution">
    <text evidence="1">The sequence shown here is derived from an EMBL/GenBank/DDBJ whole genome shotgun (WGS) entry which is preliminary data.</text>
</comment>
<name>A0A8S0ULM0_OLEEU</name>
<keyword evidence="2" id="KW-1185">Reference proteome</keyword>
<accession>A0A8S0ULM0</accession>
<reference evidence="1 2" key="1">
    <citation type="submission" date="2019-12" db="EMBL/GenBank/DDBJ databases">
        <authorList>
            <person name="Alioto T."/>
            <person name="Alioto T."/>
            <person name="Gomez Garrido J."/>
        </authorList>
    </citation>
    <scope>NUCLEOTIDE SEQUENCE [LARGE SCALE GENOMIC DNA]</scope>
</reference>